<dbReference type="EMBL" id="VTWS01000001">
    <property type="protein sequence ID" value="KAA9356231.1"/>
    <property type="molecule type" value="Genomic_DNA"/>
</dbReference>
<accession>A0A5N1JJG3</accession>
<reference evidence="2 3" key="1">
    <citation type="submission" date="2019-09" db="EMBL/GenBank/DDBJ databases">
        <title>Genome Sequence of Larkinella sp MA1.</title>
        <authorList>
            <person name="Srinivasan S."/>
        </authorList>
    </citation>
    <scope>NUCLEOTIDE SEQUENCE [LARGE SCALE GENOMIC DNA]</scope>
    <source>
        <strain evidence="2 3">MA1</strain>
    </source>
</reference>
<organism evidence="2 3">
    <name type="scientific">Larkinella humicola</name>
    <dbReference type="NCBI Taxonomy" id="2607654"/>
    <lineage>
        <taxon>Bacteria</taxon>
        <taxon>Pseudomonadati</taxon>
        <taxon>Bacteroidota</taxon>
        <taxon>Cytophagia</taxon>
        <taxon>Cytophagales</taxon>
        <taxon>Spirosomataceae</taxon>
        <taxon>Larkinella</taxon>
    </lineage>
</organism>
<feature type="domain" description="PIN" evidence="1">
    <location>
        <begin position="3"/>
        <end position="52"/>
    </location>
</feature>
<evidence type="ECO:0000313" key="2">
    <source>
        <dbReference type="EMBL" id="KAA9356231.1"/>
    </source>
</evidence>
<dbReference type="Gene3D" id="3.40.50.1010">
    <property type="entry name" value="5'-nuclease"/>
    <property type="match status" value="1"/>
</dbReference>
<dbReference type="Pfam" id="PF01850">
    <property type="entry name" value="PIN"/>
    <property type="match status" value="1"/>
</dbReference>
<evidence type="ECO:0000313" key="3">
    <source>
        <dbReference type="Proteomes" id="UP000326344"/>
    </source>
</evidence>
<protein>
    <submittedName>
        <fullName evidence="2">Type II toxin-antitoxin system VapC family toxin</fullName>
    </submittedName>
</protein>
<gene>
    <name evidence="2" type="ORF">F0P93_00305</name>
</gene>
<comment type="caution">
    <text evidence="2">The sequence shown here is derived from an EMBL/GenBank/DDBJ whole genome shotgun (WGS) entry which is preliminary data.</text>
</comment>
<dbReference type="AlphaFoldDB" id="A0A5N1JJG3"/>
<dbReference type="InterPro" id="IPR029060">
    <property type="entry name" value="PIN-like_dom_sf"/>
</dbReference>
<sequence length="67" mass="7804">MPYLLDTNICVFFLRGKLKLDELIKEKGRENCYISEITVVELRYGAENSDNPIKSHKAVDFKYESAF</sequence>
<dbReference type="Proteomes" id="UP000326344">
    <property type="component" value="Unassembled WGS sequence"/>
</dbReference>
<keyword evidence="3" id="KW-1185">Reference proteome</keyword>
<dbReference type="SUPFAM" id="SSF88723">
    <property type="entry name" value="PIN domain-like"/>
    <property type="match status" value="1"/>
</dbReference>
<dbReference type="InterPro" id="IPR002716">
    <property type="entry name" value="PIN_dom"/>
</dbReference>
<evidence type="ECO:0000259" key="1">
    <source>
        <dbReference type="Pfam" id="PF01850"/>
    </source>
</evidence>
<proteinExistence type="predicted"/>
<dbReference type="RefSeq" id="WP_150874397.1">
    <property type="nucleotide sequence ID" value="NZ_VTWS01000001.1"/>
</dbReference>
<name>A0A5N1JJG3_9BACT</name>